<feature type="region of interest" description="Disordered" evidence="1">
    <location>
        <begin position="102"/>
        <end position="121"/>
    </location>
</feature>
<evidence type="ECO:0000256" key="2">
    <source>
        <dbReference type="SAM" id="Phobius"/>
    </source>
</evidence>
<evidence type="ECO:0000313" key="3">
    <source>
        <dbReference type="EMBL" id="CAE0405705.1"/>
    </source>
</evidence>
<gene>
    <name evidence="3" type="ORF">ACOF00016_LOCUS3691</name>
</gene>
<accession>A0A7S3P543</accession>
<reference evidence="3" key="1">
    <citation type="submission" date="2021-01" db="EMBL/GenBank/DDBJ databases">
        <authorList>
            <person name="Corre E."/>
            <person name="Pelletier E."/>
            <person name="Niang G."/>
            <person name="Scheremetjew M."/>
            <person name="Finn R."/>
            <person name="Kale V."/>
            <person name="Holt S."/>
            <person name="Cochrane G."/>
            <person name="Meng A."/>
            <person name="Brown T."/>
            <person name="Cohen L."/>
        </authorList>
    </citation>
    <scope>NUCLEOTIDE SEQUENCE</scope>
    <source>
        <strain evidence="3">CCMP127</strain>
    </source>
</reference>
<keyword evidence="2" id="KW-0472">Membrane</keyword>
<evidence type="ECO:0000256" key="1">
    <source>
        <dbReference type="SAM" id="MobiDB-lite"/>
    </source>
</evidence>
<protein>
    <submittedName>
        <fullName evidence="3">Uncharacterized protein</fullName>
    </submittedName>
</protein>
<feature type="transmembrane region" description="Helical" evidence="2">
    <location>
        <begin position="6"/>
        <end position="26"/>
    </location>
</feature>
<proteinExistence type="predicted"/>
<dbReference type="AlphaFoldDB" id="A0A7S3P543"/>
<name>A0A7S3P543_9STRA</name>
<sequence length="121" mass="14051">MLEHLWYSLALLSAAVIFQSIVHYSLKRRKRLQEVQALNLQQQQQQQQHCRNSSNASLPDMDITCTTESLDGDEPPVFFELLSQTGSEMMSSSRSIETIVRERMDSNEDFFDPPQEDHRPH</sequence>
<keyword evidence="2" id="KW-1133">Transmembrane helix</keyword>
<keyword evidence="2" id="KW-0812">Transmembrane</keyword>
<dbReference type="EMBL" id="HBIM01004318">
    <property type="protein sequence ID" value="CAE0405705.1"/>
    <property type="molecule type" value="Transcribed_RNA"/>
</dbReference>
<organism evidence="3">
    <name type="scientific">Amphora coffeiformis</name>
    <dbReference type="NCBI Taxonomy" id="265554"/>
    <lineage>
        <taxon>Eukaryota</taxon>
        <taxon>Sar</taxon>
        <taxon>Stramenopiles</taxon>
        <taxon>Ochrophyta</taxon>
        <taxon>Bacillariophyta</taxon>
        <taxon>Bacillariophyceae</taxon>
        <taxon>Bacillariophycidae</taxon>
        <taxon>Thalassiophysales</taxon>
        <taxon>Catenulaceae</taxon>
        <taxon>Amphora</taxon>
    </lineage>
</organism>